<reference evidence="4 5" key="1">
    <citation type="journal article" date="2015" name="Genome Biol. Evol.">
        <title>Comparative Genomics of a Bacterivorous Green Alga Reveals Evolutionary Causalities and Consequences of Phago-Mixotrophic Mode of Nutrition.</title>
        <authorList>
            <person name="Burns J.A."/>
            <person name="Paasch A."/>
            <person name="Narechania A."/>
            <person name="Kim E."/>
        </authorList>
    </citation>
    <scope>NUCLEOTIDE SEQUENCE [LARGE SCALE GENOMIC DNA]</scope>
    <source>
        <strain evidence="4 5">PLY_AMNH</strain>
    </source>
</reference>
<feature type="non-terminal residue" evidence="4">
    <location>
        <position position="457"/>
    </location>
</feature>
<feature type="domain" description="Magnesium transporter MgtE intracellular" evidence="3">
    <location>
        <begin position="364"/>
        <end position="444"/>
    </location>
</feature>
<dbReference type="InterPro" id="IPR006668">
    <property type="entry name" value="Mg_transptr_MgtE_intracell_dom"/>
</dbReference>
<evidence type="ECO:0000259" key="3">
    <source>
        <dbReference type="Pfam" id="PF03448"/>
    </source>
</evidence>
<dbReference type="Pfam" id="PF03448">
    <property type="entry name" value="MgtE_N"/>
    <property type="match status" value="1"/>
</dbReference>
<dbReference type="EMBL" id="LGRX02019479">
    <property type="protein sequence ID" value="KAK3258517.1"/>
    <property type="molecule type" value="Genomic_DNA"/>
</dbReference>
<feature type="signal peptide" evidence="2">
    <location>
        <begin position="1"/>
        <end position="16"/>
    </location>
</feature>
<proteinExistence type="predicted"/>
<evidence type="ECO:0000313" key="5">
    <source>
        <dbReference type="Proteomes" id="UP001190700"/>
    </source>
</evidence>
<sequence>MFGAGAALLLIGGLSCFCYVQKMAACQYIGLVKETDLETAAADTHSDAISLPSLTRTLSPTSVPSRAPHPYPGPVPSCPSPCSCCPQPLAGALLHCPGAKPGPPGLPPQPVGRHQASTFHCRDDDAEELEHQTTPEEKGEGEDDAENPRSPKALIFGGKGTQGEKAQDILSPDASPEKSPPASLFTKPLELAPMRQPPAPGKMGPLGELKTAKKLEPLTSGDAEANGLRPLKKLELEPLAAPRTGSKGAALEPLKGKHGSTNSRAPLTEKPKELSPEKPAKKEINPVAQAQALSQMDAGSAAEALTSLPKEDAVLVLTHMEPEMVAQSIGPIKPKAAAKMLSTLPQKGASTPPPPPPGPAAPALQSPHVRAVVENLSADALPEMLNAGSSRSAAAIIGAMPVQAAAEGMDLMEPEAVAGMMKYLPHDHAANILVTKPPQQAGSYVAAMRSGLAAEVI</sequence>
<feature type="compositionally biased region" description="Basic and acidic residues" evidence="1">
    <location>
        <begin position="267"/>
        <end position="281"/>
    </location>
</feature>
<organism evidence="4 5">
    <name type="scientific">Cymbomonas tetramitiformis</name>
    <dbReference type="NCBI Taxonomy" id="36881"/>
    <lineage>
        <taxon>Eukaryota</taxon>
        <taxon>Viridiplantae</taxon>
        <taxon>Chlorophyta</taxon>
        <taxon>Pyramimonadophyceae</taxon>
        <taxon>Pyramimonadales</taxon>
        <taxon>Pyramimonadaceae</taxon>
        <taxon>Cymbomonas</taxon>
    </lineage>
</organism>
<name>A0AAE0FER2_9CHLO</name>
<keyword evidence="5" id="KW-1185">Reference proteome</keyword>
<feature type="chain" id="PRO_5041906323" description="Magnesium transporter MgtE intracellular domain-containing protein" evidence="2">
    <location>
        <begin position="17"/>
        <end position="457"/>
    </location>
</feature>
<feature type="region of interest" description="Disordered" evidence="1">
    <location>
        <begin position="127"/>
        <end position="204"/>
    </location>
</feature>
<accession>A0AAE0FER2</accession>
<feature type="compositionally biased region" description="Basic and acidic residues" evidence="1">
    <location>
        <begin position="129"/>
        <end position="138"/>
    </location>
</feature>
<dbReference type="SUPFAM" id="SSF158791">
    <property type="entry name" value="MgtE N-terminal domain-like"/>
    <property type="match status" value="2"/>
</dbReference>
<feature type="region of interest" description="Disordered" evidence="1">
    <location>
        <begin position="241"/>
        <end position="281"/>
    </location>
</feature>
<dbReference type="AlphaFoldDB" id="A0AAE0FER2"/>
<evidence type="ECO:0000256" key="1">
    <source>
        <dbReference type="SAM" id="MobiDB-lite"/>
    </source>
</evidence>
<evidence type="ECO:0000313" key="4">
    <source>
        <dbReference type="EMBL" id="KAK3258517.1"/>
    </source>
</evidence>
<dbReference type="Proteomes" id="UP001190700">
    <property type="component" value="Unassembled WGS sequence"/>
</dbReference>
<evidence type="ECO:0000256" key="2">
    <source>
        <dbReference type="SAM" id="SignalP"/>
    </source>
</evidence>
<protein>
    <recommendedName>
        <fullName evidence="3">Magnesium transporter MgtE intracellular domain-containing protein</fullName>
    </recommendedName>
</protein>
<comment type="caution">
    <text evidence="4">The sequence shown here is derived from an EMBL/GenBank/DDBJ whole genome shotgun (WGS) entry which is preliminary data.</text>
</comment>
<gene>
    <name evidence="4" type="ORF">CYMTET_32439</name>
</gene>
<keyword evidence="2" id="KW-0732">Signal</keyword>